<accession>A0A0R2MUF4</accession>
<feature type="transmembrane region" description="Helical" evidence="1">
    <location>
        <begin position="54"/>
        <end position="76"/>
    </location>
</feature>
<comment type="caution">
    <text evidence="2">The sequence shown here is derived from an EMBL/GenBank/DDBJ whole genome shotgun (WGS) entry which is preliminary data.</text>
</comment>
<keyword evidence="3" id="KW-1185">Reference proteome</keyword>
<dbReference type="EMBL" id="JQCE01000021">
    <property type="protein sequence ID" value="KRO17140.1"/>
    <property type="molecule type" value="Genomic_DNA"/>
</dbReference>
<gene>
    <name evidence="2" type="ORF">IV56_GL000466</name>
</gene>
<dbReference type="PATRIC" id="fig|1293598.4.peg.499"/>
<feature type="transmembrane region" description="Helical" evidence="1">
    <location>
        <begin position="23"/>
        <end position="42"/>
    </location>
</feature>
<dbReference type="Pfam" id="PF20386">
    <property type="entry name" value="DUF6681"/>
    <property type="match status" value="1"/>
</dbReference>
<evidence type="ECO:0000313" key="3">
    <source>
        <dbReference type="Proteomes" id="UP000050969"/>
    </source>
</evidence>
<keyword evidence="1" id="KW-1133">Transmembrane helix</keyword>
<keyword evidence="1" id="KW-0812">Transmembrane</keyword>
<proteinExistence type="predicted"/>
<dbReference type="InterPro" id="IPR046503">
    <property type="entry name" value="DUF6681"/>
</dbReference>
<dbReference type="RefSeq" id="WP_056992736.1">
    <property type="nucleotide sequence ID" value="NZ_JQCE01000021.1"/>
</dbReference>
<protein>
    <submittedName>
        <fullName evidence="2">Uncharacterized protein</fullName>
    </submittedName>
</protein>
<evidence type="ECO:0000313" key="2">
    <source>
        <dbReference type="EMBL" id="KRO17140.1"/>
    </source>
</evidence>
<reference evidence="2 3" key="1">
    <citation type="journal article" date="2015" name="Genome Announc.">
        <title>Expanding the biotechnology potential of lactobacilli through comparative genomics of 213 strains and associated genera.</title>
        <authorList>
            <person name="Sun Z."/>
            <person name="Harris H.M."/>
            <person name="McCann A."/>
            <person name="Guo C."/>
            <person name="Argimon S."/>
            <person name="Zhang W."/>
            <person name="Yang X."/>
            <person name="Jeffery I.B."/>
            <person name="Cooney J.C."/>
            <person name="Kagawa T.F."/>
            <person name="Liu W."/>
            <person name="Song Y."/>
            <person name="Salvetti E."/>
            <person name="Wrobel A."/>
            <person name="Rasinkangas P."/>
            <person name="Parkhill J."/>
            <person name="Rea M.C."/>
            <person name="O'Sullivan O."/>
            <person name="Ritari J."/>
            <person name="Douillard F.P."/>
            <person name="Paul Ross R."/>
            <person name="Yang R."/>
            <person name="Briner A.E."/>
            <person name="Felis G.E."/>
            <person name="de Vos W.M."/>
            <person name="Barrangou R."/>
            <person name="Klaenhammer T.R."/>
            <person name="Caufield P.W."/>
            <person name="Cui Y."/>
            <person name="Zhang H."/>
            <person name="O'Toole P.W."/>
        </authorList>
    </citation>
    <scope>NUCLEOTIDE SEQUENCE [LARGE SCALE GENOMIC DNA]</scope>
    <source>
        <strain evidence="2 3">DSM 24301</strain>
    </source>
</reference>
<name>A0A0R2MUF4_9LACO</name>
<dbReference type="AlphaFoldDB" id="A0A0R2MUF4"/>
<keyword evidence="1" id="KW-0472">Membrane</keyword>
<sequence>MLAALDILNRLLGYFNIQDKPKGQAFTIVALIANFYLLYIGIQNVRYPDFRWRGIFFLAVFFVLLYFIVLNVFYYFTDKKVPFDISPKVEKALGGNSAAKKAAEQALVAKTQNSPATGVFADDKILPATIASDTTQQANIDELTRILLEQGLFALDYQGLDETAIKNVAQKTKQSVYAMGGPVELPFFDLQQQENNLVVFGGLNALTAKPLGTVTTVGLTPVDKAQTQYQFAVAHAYLTGGEYKQLGRSGLITKRDSYTLTVQLAYTEK</sequence>
<organism evidence="2 3">
    <name type="scientific">Lacticaseibacillus saniviri JCM 17471 = DSM 24301</name>
    <dbReference type="NCBI Taxonomy" id="1293598"/>
    <lineage>
        <taxon>Bacteria</taxon>
        <taxon>Bacillati</taxon>
        <taxon>Bacillota</taxon>
        <taxon>Bacilli</taxon>
        <taxon>Lactobacillales</taxon>
        <taxon>Lactobacillaceae</taxon>
        <taxon>Lacticaseibacillus</taxon>
    </lineage>
</organism>
<dbReference type="Proteomes" id="UP000050969">
    <property type="component" value="Unassembled WGS sequence"/>
</dbReference>
<dbReference type="STRING" id="1293598.IV56_GL000466"/>
<evidence type="ECO:0000256" key="1">
    <source>
        <dbReference type="SAM" id="Phobius"/>
    </source>
</evidence>